<evidence type="ECO:0000256" key="2">
    <source>
        <dbReference type="ARBA" id="ARBA00022481"/>
    </source>
</evidence>
<comment type="function">
    <text evidence="4">Peptide chain release factor 2 directs the termination of translation in response to the peptide chain termination codons UGA and UAA.</text>
</comment>
<evidence type="ECO:0000313" key="8">
    <source>
        <dbReference type="Proteomes" id="UP000077654"/>
    </source>
</evidence>
<dbReference type="PANTHER" id="PTHR43116">
    <property type="entry name" value="PEPTIDE CHAIN RELEASE FACTOR 2"/>
    <property type="match status" value="1"/>
</dbReference>
<comment type="subcellular location">
    <subcellularLocation>
        <location evidence="4">Cytoplasm</location>
    </subcellularLocation>
</comment>
<dbReference type="GO" id="GO:0016149">
    <property type="term" value="F:translation release factor activity, codon specific"/>
    <property type="evidence" value="ECO:0007669"/>
    <property type="project" value="UniProtKB-UniRule"/>
</dbReference>
<evidence type="ECO:0000256" key="4">
    <source>
        <dbReference type="HAMAP-Rule" id="MF_00094"/>
    </source>
</evidence>
<dbReference type="GO" id="GO:0005737">
    <property type="term" value="C:cytoplasm"/>
    <property type="evidence" value="ECO:0007669"/>
    <property type="project" value="UniProtKB-SubCell"/>
</dbReference>
<dbReference type="InterPro" id="IPR045853">
    <property type="entry name" value="Pep_chain_release_fac_I_sf"/>
</dbReference>
<evidence type="ECO:0000256" key="3">
    <source>
        <dbReference type="ARBA" id="ARBA00022917"/>
    </source>
</evidence>
<dbReference type="HAMAP" id="MF_00094">
    <property type="entry name" value="Rel_fac_2"/>
    <property type="match status" value="1"/>
</dbReference>
<dbReference type="STRING" id="118110.XW81_01990"/>
<evidence type="ECO:0000259" key="6">
    <source>
        <dbReference type="PROSITE" id="PS00745"/>
    </source>
</evidence>
<feature type="modified residue" description="N5-methylglutamine" evidence="4">
    <location>
        <position position="199"/>
    </location>
</feature>
<dbReference type="InterPro" id="IPR000352">
    <property type="entry name" value="Pep_chain_release_fac_I"/>
</dbReference>
<dbReference type="SMART" id="SM00937">
    <property type="entry name" value="PCRF"/>
    <property type="match status" value="1"/>
</dbReference>
<name>A0A172WDU8_BUCSC</name>
<dbReference type="Proteomes" id="UP000077654">
    <property type="component" value="Chromosome"/>
</dbReference>
<comment type="PTM">
    <text evidence="4">Methylated by PrmC. Methylation increases the termination efficiency of RF2.</text>
</comment>
<protein>
    <recommendedName>
        <fullName evidence="4 5">Peptide chain release factor 2</fullName>
        <shortName evidence="4">RF-2</shortName>
    </recommendedName>
</protein>
<dbReference type="PANTHER" id="PTHR43116:SF3">
    <property type="entry name" value="CLASS I PEPTIDE CHAIN RELEASE FACTOR"/>
    <property type="match status" value="1"/>
</dbReference>
<keyword evidence="8" id="KW-1185">Reference proteome</keyword>
<proteinExistence type="inferred from homology"/>
<keyword evidence="4" id="KW-0963">Cytoplasm</keyword>
<gene>
    <name evidence="4" type="primary">prfB</name>
    <name evidence="7" type="ORF">XW81_01990</name>
</gene>
<dbReference type="AlphaFoldDB" id="A0A172WDU8"/>
<dbReference type="EMBL" id="CP011299">
    <property type="protein sequence ID" value="ANF17156.1"/>
    <property type="molecule type" value="Genomic_DNA"/>
</dbReference>
<dbReference type="InterPro" id="IPR004374">
    <property type="entry name" value="PrfB"/>
</dbReference>
<dbReference type="NCBIfam" id="TIGR00020">
    <property type="entry name" value="prfB"/>
    <property type="match status" value="1"/>
</dbReference>
<accession>A0A172WDU8</accession>
<dbReference type="Pfam" id="PF00472">
    <property type="entry name" value="RF-1"/>
    <property type="match status" value="1"/>
</dbReference>
<sequence>MKLNQEKGILTSLINSIDRAESDLRMITEILELSIKEKNSNLLCDIVDELNIIEVTIKKLELNYFFSNKHDRLNCYLDIQSGSGGTDAQDWANMLFRMYVKWSCYKNFKIEIIEKTHGEIVGIKSATIQILGKYAFGWLRTETGIHRLVRKSPFSSNNQRHTSFASVFVYPDIDNTVQIKINSCDLRIDVYRASGAGGQHVNKTESAVRVTHIPSGLVTQSQSSRSQHKNKNIALRQLKSKLYKMTMNKIKSEKQILEIQKSDIGWGNQIRSYILDSSRIKDLRTGVEVSNTQSILDGFLDIFIESSLRHGL</sequence>
<dbReference type="Gene3D" id="3.30.160.20">
    <property type="match status" value="1"/>
</dbReference>
<keyword evidence="2 4" id="KW-0488">Methylation</keyword>
<dbReference type="SUPFAM" id="SSF75620">
    <property type="entry name" value="Release factor"/>
    <property type="match status" value="1"/>
</dbReference>
<dbReference type="Gene3D" id="3.30.70.1660">
    <property type="match status" value="1"/>
</dbReference>
<feature type="domain" description="Prokaryotic-type class I peptide chain release factors" evidence="6">
    <location>
        <begin position="192"/>
        <end position="208"/>
    </location>
</feature>
<dbReference type="FunFam" id="3.30.160.20:FF:000010">
    <property type="entry name" value="Peptide chain release factor 2"/>
    <property type="match status" value="1"/>
</dbReference>
<dbReference type="Pfam" id="PF03462">
    <property type="entry name" value="PCRF"/>
    <property type="match status" value="1"/>
</dbReference>
<organism evidence="7 8">
    <name type="scientific">Buchnera aphidicola subsp. Schlechtendalia chinensis</name>
    <dbReference type="NCBI Taxonomy" id="118110"/>
    <lineage>
        <taxon>Bacteria</taxon>
        <taxon>Pseudomonadati</taxon>
        <taxon>Pseudomonadota</taxon>
        <taxon>Gammaproteobacteria</taxon>
        <taxon>Enterobacterales</taxon>
        <taxon>Erwiniaceae</taxon>
        <taxon>Buchnera</taxon>
    </lineage>
</organism>
<dbReference type="PATRIC" id="fig|118110.3.peg.396"/>
<evidence type="ECO:0000256" key="5">
    <source>
        <dbReference type="NCBIfam" id="TIGR00020"/>
    </source>
</evidence>
<evidence type="ECO:0000256" key="1">
    <source>
        <dbReference type="ARBA" id="ARBA00010835"/>
    </source>
</evidence>
<comment type="similarity">
    <text evidence="1 4">Belongs to the prokaryotic/mitochondrial release factor family.</text>
</comment>
<evidence type="ECO:0000313" key="7">
    <source>
        <dbReference type="EMBL" id="ANF17156.1"/>
    </source>
</evidence>
<keyword evidence="3 4" id="KW-0648">Protein biosynthesis</keyword>
<dbReference type="PROSITE" id="PS00745">
    <property type="entry name" value="RF_PROK_I"/>
    <property type="match status" value="1"/>
</dbReference>
<dbReference type="InterPro" id="IPR005139">
    <property type="entry name" value="PCRF"/>
</dbReference>
<reference evidence="7 8" key="1">
    <citation type="submission" date="2015-04" db="EMBL/GenBank/DDBJ databases">
        <title>Buchnera aphidicola assembly.</title>
        <authorList>
            <person name="Zhang Y."/>
        </authorList>
    </citation>
    <scope>NUCLEOTIDE SEQUENCE [LARGE SCALE GENOMIC DNA]</scope>
    <source>
        <strain evidence="7 8">SC</strain>
    </source>
</reference>